<dbReference type="AlphaFoldDB" id="A0AAV6V5U3"/>
<gene>
    <name evidence="2" type="ORF">JTE90_020690</name>
</gene>
<dbReference type="PANTHER" id="PTHR24413">
    <property type="entry name" value="SPECKLE-TYPE POZ PROTEIN"/>
    <property type="match status" value="1"/>
</dbReference>
<protein>
    <recommendedName>
        <fullName evidence="1">BTB domain-containing protein</fullName>
    </recommendedName>
</protein>
<dbReference type="Gene3D" id="3.30.710.10">
    <property type="entry name" value="Potassium Channel Kv1.1, Chain A"/>
    <property type="match status" value="1"/>
</dbReference>
<reference evidence="2 3" key="1">
    <citation type="journal article" date="2022" name="Nat. Ecol. Evol.">
        <title>A masculinizing supergene underlies an exaggerated male reproductive morph in a spider.</title>
        <authorList>
            <person name="Hendrickx F."/>
            <person name="De Corte Z."/>
            <person name="Sonet G."/>
            <person name="Van Belleghem S.M."/>
            <person name="Kostlbacher S."/>
            <person name="Vangestel C."/>
        </authorList>
    </citation>
    <scope>NUCLEOTIDE SEQUENCE [LARGE SCALE GENOMIC DNA]</scope>
    <source>
        <strain evidence="2">W744_W776</strain>
    </source>
</reference>
<dbReference type="CDD" id="cd18186">
    <property type="entry name" value="BTB_POZ_ZBTB_KLHL-like"/>
    <property type="match status" value="1"/>
</dbReference>
<accession>A0AAV6V5U3</accession>
<evidence type="ECO:0000313" key="2">
    <source>
        <dbReference type="EMBL" id="KAG8191438.1"/>
    </source>
</evidence>
<evidence type="ECO:0000259" key="1">
    <source>
        <dbReference type="PROSITE" id="PS50097"/>
    </source>
</evidence>
<dbReference type="PROSITE" id="PS50097">
    <property type="entry name" value="BTB"/>
    <property type="match status" value="1"/>
</dbReference>
<dbReference type="InterPro" id="IPR000210">
    <property type="entry name" value="BTB/POZ_dom"/>
</dbReference>
<dbReference type="Pfam" id="PF00651">
    <property type="entry name" value="BTB"/>
    <property type="match status" value="1"/>
</dbReference>
<sequence length="356" mass="40549">MAEVPKVGDEIDGCQVQTTFVKRTYVFGWSVKNFPPYRSLFEVRSPEFRPVSDRLFYATVERKYDNACGHHDVILSIFLKEGLPIGIKHTISITNCTGKILKSISGSHKHSLVSECHPALSAFIIRDRDKFETEDYPCINFKCTMKFDESSTDIVHSHPKPSPSENMQNLVDDLKAMYTSFDCADLCLKVEECSPLFAHKAILSCRSPVFAKMLKSPMDEKEKDVIVIKDIKLPIVEGLMEFLHTGVLCNEDFDFVYDLYYAAGKYDVSSLRKTCTNVLLAKLDVENSCRAFGLANRHSDIQFKDAVMEFIQFHFDDILQTKNWSEFLDEETKLAAEVMRCRSLKSKKVSNNVPVA</sequence>
<dbReference type="Proteomes" id="UP000827092">
    <property type="component" value="Unassembled WGS sequence"/>
</dbReference>
<comment type="caution">
    <text evidence="2">The sequence shown here is derived from an EMBL/GenBank/DDBJ whole genome shotgun (WGS) entry which is preliminary data.</text>
</comment>
<dbReference type="SMART" id="SM00225">
    <property type="entry name" value="BTB"/>
    <property type="match status" value="1"/>
</dbReference>
<dbReference type="Gene3D" id="1.25.40.420">
    <property type="match status" value="1"/>
</dbReference>
<dbReference type="InterPro" id="IPR011333">
    <property type="entry name" value="SKP1/BTB/POZ_sf"/>
</dbReference>
<dbReference type="EMBL" id="JAFNEN010000159">
    <property type="protein sequence ID" value="KAG8191438.1"/>
    <property type="molecule type" value="Genomic_DNA"/>
</dbReference>
<feature type="domain" description="BTB" evidence="1">
    <location>
        <begin position="184"/>
        <end position="252"/>
    </location>
</feature>
<organism evidence="2 3">
    <name type="scientific">Oedothorax gibbosus</name>
    <dbReference type="NCBI Taxonomy" id="931172"/>
    <lineage>
        <taxon>Eukaryota</taxon>
        <taxon>Metazoa</taxon>
        <taxon>Ecdysozoa</taxon>
        <taxon>Arthropoda</taxon>
        <taxon>Chelicerata</taxon>
        <taxon>Arachnida</taxon>
        <taxon>Araneae</taxon>
        <taxon>Araneomorphae</taxon>
        <taxon>Entelegynae</taxon>
        <taxon>Araneoidea</taxon>
        <taxon>Linyphiidae</taxon>
        <taxon>Erigoninae</taxon>
        <taxon>Oedothorax</taxon>
    </lineage>
</organism>
<name>A0AAV6V5U3_9ARAC</name>
<proteinExistence type="predicted"/>
<keyword evidence="3" id="KW-1185">Reference proteome</keyword>
<evidence type="ECO:0000313" key="3">
    <source>
        <dbReference type="Proteomes" id="UP000827092"/>
    </source>
</evidence>
<dbReference type="SUPFAM" id="SSF54695">
    <property type="entry name" value="POZ domain"/>
    <property type="match status" value="1"/>
</dbReference>